<keyword evidence="1" id="KW-0812">Transmembrane</keyword>
<name>A0A182S395_ANOFN</name>
<dbReference type="AlphaFoldDB" id="A0A182S395"/>
<proteinExistence type="predicted"/>
<feature type="transmembrane region" description="Helical" evidence="1">
    <location>
        <begin position="43"/>
        <end position="60"/>
    </location>
</feature>
<evidence type="ECO:0000256" key="1">
    <source>
        <dbReference type="SAM" id="Phobius"/>
    </source>
</evidence>
<keyword evidence="1" id="KW-1133">Transmembrane helix</keyword>
<evidence type="ECO:0000313" key="2">
    <source>
        <dbReference type="EnsemblMetazoa" id="AFUN014903-PA"/>
    </source>
</evidence>
<accession>A0A182S395</accession>
<protein>
    <submittedName>
        <fullName evidence="2">Uncharacterized protein</fullName>
    </submittedName>
</protein>
<sequence length="127" mass="15508">MCRLFVARRTRAVVYQLYLFVQVGILHVRIFRTIHLYENVRHIRRLTGVAVWSYYFARIGRFRVWYRVAKTGTHTHIVIDRNLLAARFRYNLTNVTRRTPRLFVRVKHYIVNLVFSVCRRRYTVHRG</sequence>
<dbReference type="VEuPathDB" id="VectorBase:AFUN014903"/>
<feature type="transmembrane region" description="Helical" evidence="1">
    <location>
        <begin position="12"/>
        <end position="31"/>
    </location>
</feature>
<keyword evidence="1" id="KW-0472">Membrane</keyword>
<organism evidence="2">
    <name type="scientific">Anopheles funestus</name>
    <name type="common">African malaria mosquito</name>
    <dbReference type="NCBI Taxonomy" id="62324"/>
    <lineage>
        <taxon>Eukaryota</taxon>
        <taxon>Metazoa</taxon>
        <taxon>Ecdysozoa</taxon>
        <taxon>Arthropoda</taxon>
        <taxon>Hexapoda</taxon>
        <taxon>Insecta</taxon>
        <taxon>Pterygota</taxon>
        <taxon>Neoptera</taxon>
        <taxon>Endopterygota</taxon>
        <taxon>Diptera</taxon>
        <taxon>Nematocera</taxon>
        <taxon>Culicoidea</taxon>
        <taxon>Culicidae</taxon>
        <taxon>Anophelinae</taxon>
        <taxon>Anopheles</taxon>
    </lineage>
</organism>
<reference evidence="2" key="1">
    <citation type="submission" date="2020-05" db="UniProtKB">
        <authorList>
            <consortium name="EnsemblMetazoa"/>
        </authorList>
    </citation>
    <scope>IDENTIFICATION</scope>
    <source>
        <strain evidence="2">FUMOZ</strain>
    </source>
</reference>
<dbReference type="EnsemblMetazoa" id="AFUN014903-RA">
    <property type="protein sequence ID" value="AFUN014903-PA"/>
    <property type="gene ID" value="AFUN014903"/>
</dbReference>